<evidence type="ECO:0000256" key="1">
    <source>
        <dbReference type="SAM" id="Coils"/>
    </source>
</evidence>
<feature type="region of interest" description="Disordered" evidence="2">
    <location>
        <begin position="111"/>
        <end position="132"/>
    </location>
</feature>
<accession>A0A9Q1QDD5</accession>
<feature type="coiled-coil region" evidence="1">
    <location>
        <begin position="24"/>
        <end position="58"/>
    </location>
</feature>
<sequence>MVECLKRLVRKDRTTKTKAEIKEIALVVKEYNNLKQRADELEVQLNHEREQNAALMQGRSTKMQETVCEKTTFKVIRKVQPILHVMLKDRIKMSSKFGWFQNNSLSKELPIQRASSSASRKPAKDDLIGAKNDNSTFSKLTTRLNYLKERRNQIASELENMDKGHSSSSRHNSGHTKAPEPLQINCCG</sequence>
<name>A0A9Q1QDD5_9CARY</name>
<dbReference type="PANTHER" id="PTHR46265">
    <property type="entry name" value="RHO GTPASE-ACTIVATING PROTEIN 7"/>
    <property type="match status" value="1"/>
</dbReference>
<comment type="caution">
    <text evidence="3">The sequence shown here is derived from an EMBL/GenBank/DDBJ whole genome shotgun (WGS) entry which is preliminary data.</text>
</comment>
<dbReference type="PANTHER" id="PTHR46265:SF21">
    <property type="entry name" value="RHO GTPASE-ACTIVATING PROTEIN REN1-LIKE ISOFORM X1"/>
    <property type="match status" value="1"/>
</dbReference>
<evidence type="ECO:0000256" key="2">
    <source>
        <dbReference type="SAM" id="MobiDB-lite"/>
    </source>
</evidence>
<keyword evidence="1" id="KW-0175">Coiled coil</keyword>
<proteinExistence type="predicted"/>
<dbReference type="AlphaFoldDB" id="A0A9Q1QDD5"/>
<protein>
    <submittedName>
        <fullName evidence="3">Uncharacterized protein</fullName>
    </submittedName>
</protein>
<evidence type="ECO:0000313" key="4">
    <source>
        <dbReference type="Proteomes" id="UP001153076"/>
    </source>
</evidence>
<feature type="region of interest" description="Disordered" evidence="2">
    <location>
        <begin position="157"/>
        <end position="188"/>
    </location>
</feature>
<gene>
    <name evidence="3" type="ORF">Cgig2_003593</name>
</gene>
<reference evidence="3" key="1">
    <citation type="submission" date="2022-04" db="EMBL/GenBank/DDBJ databases">
        <title>Carnegiea gigantea Genome sequencing and assembly v2.</title>
        <authorList>
            <person name="Copetti D."/>
            <person name="Sanderson M.J."/>
            <person name="Burquez A."/>
            <person name="Wojciechowski M.F."/>
        </authorList>
    </citation>
    <scope>NUCLEOTIDE SEQUENCE</scope>
    <source>
        <strain evidence="3">SGP5-SGP5p</strain>
        <tissue evidence="3">Aerial part</tissue>
    </source>
</reference>
<evidence type="ECO:0000313" key="3">
    <source>
        <dbReference type="EMBL" id="KAJ8438057.1"/>
    </source>
</evidence>
<dbReference type="Proteomes" id="UP001153076">
    <property type="component" value="Unassembled WGS sequence"/>
</dbReference>
<dbReference type="EMBL" id="JAKOGI010000271">
    <property type="protein sequence ID" value="KAJ8438057.1"/>
    <property type="molecule type" value="Genomic_DNA"/>
</dbReference>
<dbReference type="InterPro" id="IPR052799">
    <property type="entry name" value="Rho_GAP_Regulators"/>
</dbReference>
<organism evidence="3 4">
    <name type="scientific">Carnegiea gigantea</name>
    <dbReference type="NCBI Taxonomy" id="171969"/>
    <lineage>
        <taxon>Eukaryota</taxon>
        <taxon>Viridiplantae</taxon>
        <taxon>Streptophyta</taxon>
        <taxon>Embryophyta</taxon>
        <taxon>Tracheophyta</taxon>
        <taxon>Spermatophyta</taxon>
        <taxon>Magnoliopsida</taxon>
        <taxon>eudicotyledons</taxon>
        <taxon>Gunneridae</taxon>
        <taxon>Pentapetalae</taxon>
        <taxon>Caryophyllales</taxon>
        <taxon>Cactineae</taxon>
        <taxon>Cactaceae</taxon>
        <taxon>Cactoideae</taxon>
        <taxon>Echinocereeae</taxon>
        <taxon>Carnegiea</taxon>
    </lineage>
</organism>
<keyword evidence="4" id="KW-1185">Reference proteome</keyword>